<dbReference type="InterPro" id="IPR035919">
    <property type="entry name" value="EAL_sf"/>
</dbReference>
<dbReference type="SUPFAM" id="SSF55785">
    <property type="entry name" value="PYP-like sensor domain (PAS domain)"/>
    <property type="match status" value="1"/>
</dbReference>
<dbReference type="NCBIfam" id="TIGR00229">
    <property type="entry name" value="sensory_box"/>
    <property type="match status" value="1"/>
</dbReference>
<dbReference type="GO" id="GO:0003824">
    <property type="term" value="F:catalytic activity"/>
    <property type="evidence" value="ECO:0007669"/>
    <property type="project" value="UniProtKB-ARBA"/>
</dbReference>
<keyword evidence="2" id="KW-0472">Membrane</keyword>
<keyword evidence="2" id="KW-1133">Transmembrane helix</keyword>
<evidence type="ECO:0000256" key="2">
    <source>
        <dbReference type="SAM" id="Phobius"/>
    </source>
</evidence>
<dbReference type="PROSITE" id="PS50112">
    <property type="entry name" value="PAS"/>
    <property type="match status" value="1"/>
</dbReference>
<dbReference type="Proteomes" id="UP000202259">
    <property type="component" value="Chromosome"/>
</dbReference>
<evidence type="ECO:0000313" key="7">
    <source>
        <dbReference type="EMBL" id="ASP47175.1"/>
    </source>
</evidence>
<dbReference type="RefSeq" id="WP_094122765.1">
    <property type="nucleotide sequence ID" value="NZ_CP020465.1"/>
</dbReference>
<accession>A0A222G5K0</accession>
<dbReference type="Pfam" id="PF08447">
    <property type="entry name" value="PAS_3"/>
    <property type="match status" value="1"/>
</dbReference>
<dbReference type="SMART" id="SM00086">
    <property type="entry name" value="PAC"/>
    <property type="match status" value="1"/>
</dbReference>
<evidence type="ECO:0000259" key="3">
    <source>
        <dbReference type="PROSITE" id="PS50112"/>
    </source>
</evidence>
<dbReference type="InterPro" id="IPR001610">
    <property type="entry name" value="PAC"/>
</dbReference>
<dbReference type="Pfam" id="PF00563">
    <property type="entry name" value="EAL"/>
    <property type="match status" value="1"/>
</dbReference>
<dbReference type="PANTHER" id="PTHR44757">
    <property type="entry name" value="DIGUANYLATE CYCLASE DGCP"/>
    <property type="match status" value="1"/>
</dbReference>
<feature type="domain" description="EAL" evidence="5">
    <location>
        <begin position="523"/>
        <end position="779"/>
    </location>
</feature>
<dbReference type="AlphaFoldDB" id="A0A222G5K0"/>
<dbReference type="SUPFAM" id="SSF55073">
    <property type="entry name" value="Nucleotide cyclase"/>
    <property type="match status" value="1"/>
</dbReference>
<dbReference type="InterPro" id="IPR043128">
    <property type="entry name" value="Rev_trsase/Diguanyl_cyclase"/>
</dbReference>
<evidence type="ECO:0000259" key="6">
    <source>
        <dbReference type="PROSITE" id="PS50887"/>
    </source>
</evidence>
<dbReference type="InterPro" id="IPR029787">
    <property type="entry name" value="Nucleotide_cyclase"/>
</dbReference>
<keyword evidence="8" id="KW-1185">Reference proteome</keyword>
<dbReference type="InterPro" id="IPR052155">
    <property type="entry name" value="Biofilm_reg_signaling"/>
</dbReference>
<dbReference type="InterPro" id="IPR000014">
    <property type="entry name" value="PAS"/>
</dbReference>
<dbReference type="CDD" id="cd01949">
    <property type="entry name" value="GGDEF"/>
    <property type="match status" value="1"/>
</dbReference>
<evidence type="ECO:0000259" key="4">
    <source>
        <dbReference type="PROSITE" id="PS50113"/>
    </source>
</evidence>
<evidence type="ECO:0000259" key="5">
    <source>
        <dbReference type="PROSITE" id="PS50883"/>
    </source>
</evidence>
<reference evidence="7 8" key="1">
    <citation type="submission" date="2017-08" db="EMBL/GenBank/DDBJ databases">
        <title>Complete genome of Colwellia sp. NB097-1, a psychrophile bacterium ioslated from Bering Sea.</title>
        <authorList>
            <person name="Chen X."/>
        </authorList>
    </citation>
    <scope>NUCLEOTIDE SEQUENCE [LARGE SCALE GENOMIC DNA]</scope>
    <source>
        <strain evidence="7 8">NB097-1</strain>
    </source>
</reference>
<dbReference type="PROSITE" id="PS50113">
    <property type="entry name" value="PAC"/>
    <property type="match status" value="1"/>
</dbReference>
<dbReference type="SMART" id="SM00052">
    <property type="entry name" value="EAL"/>
    <property type="match status" value="1"/>
</dbReference>
<dbReference type="SUPFAM" id="SSF141868">
    <property type="entry name" value="EAL domain-like"/>
    <property type="match status" value="1"/>
</dbReference>
<dbReference type="FunFam" id="3.30.70.270:FF:000001">
    <property type="entry name" value="Diguanylate cyclase domain protein"/>
    <property type="match status" value="1"/>
</dbReference>
<feature type="transmembrane region" description="Helical" evidence="2">
    <location>
        <begin position="9"/>
        <end position="28"/>
    </location>
</feature>
<dbReference type="Gene3D" id="3.30.70.270">
    <property type="match status" value="1"/>
</dbReference>
<protein>
    <recommendedName>
        <fullName evidence="9">GGDEF domain-containing protein</fullName>
    </recommendedName>
</protein>
<dbReference type="InterPro" id="IPR000160">
    <property type="entry name" value="GGDEF_dom"/>
</dbReference>
<keyword evidence="2" id="KW-0812">Transmembrane</keyword>
<dbReference type="SMART" id="SM00091">
    <property type="entry name" value="PAS"/>
    <property type="match status" value="1"/>
</dbReference>
<feature type="transmembrane region" description="Helical" evidence="2">
    <location>
        <begin position="180"/>
        <end position="201"/>
    </location>
</feature>
<comment type="cofactor">
    <cofactor evidence="1">
        <name>Mg(2+)</name>
        <dbReference type="ChEBI" id="CHEBI:18420"/>
    </cofactor>
</comment>
<dbReference type="Gene3D" id="3.20.20.450">
    <property type="entry name" value="EAL domain"/>
    <property type="match status" value="1"/>
</dbReference>
<feature type="domain" description="PAC" evidence="4">
    <location>
        <begin position="295"/>
        <end position="349"/>
    </location>
</feature>
<feature type="domain" description="PAS" evidence="3">
    <location>
        <begin position="247"/>
        <end position="292"/>
    </location>
</feature>
<dbReference type="SMART" id="SM00267">
    <property type="entry name" value="GGDEF"/>
    <property type="match status" value="1"/>
</dbReference>
<name>A0A222G5K0_9GAMM</name>
<dbReference type="PROSITE" id="PS50887">
    <property type="entry name" value="GGDEF"/>
    <property type="match status" value="1"/>
</dbReference>
<sequence length="784" mass="88053">MIKTSSRKILVLSISVTLLIMTIVYYSFYTGRNIVERFTPLVDAVKEVKLEATIAHLWFEEAISGDRTLNIDDIWAHLDQAEWYARAMLDGGTNEEGTILALNDPSLRLKIDATIDGIHHFRQIAEKRWASQISSGIGSNLDQEFDQSFLEFSLSADDVETVLQKIISDDLEAFKFTQRLLLILIFILGTTIGGVLISNNIKHIRNINALKLSQEDVRLSQIQLLNIINGAKLGYWDWYYKTGVHKVNDEWLSMLGLSQDDITHSISDWEKLIHPDDKEITQNTVQTHIQSGTNYVAEFRMKHADGRWIWIQGSGSVVEYDKDTNEPLRLCGTHQDITERKQSVEKLERIAHFDVLTNLPNRVLLADRLSQAMLQCSRHKKSLAVVFLDLDGFKAVNDAYGHNMGDKLLIALSHSMKGALREGDSLARIGGDEFVAVLTDLTTDNECQPILERLLSAASEPVTIGDKVLNVSASIGFTIYPQDNVDTDQLIRHADQAMYVAKESGKNRYHLFDTAQDDAVKVQLESLEAIRGALDNQQFVLYYQPKVNMKTGTVTGVEALIRWQHPERGLLNPIEFLPAIENSPMNIEMGEWVIDTALKQIGKWQAMGLIFPDCTSVNISAVQLQQPNFTNRLMALLAAHPDVEPRYLELEVLETSALDDVHNVSKIMDNCIALGVKFALDDFGTGYSSLTYLRRLPANLIKIDQSFVRDMLHDADDLAIVEGVIALARSFKRNVIAEGVETIEHGTTLLQLGCELAQGYGIARPMPASDIPAWISEWKPDANW</sequence>
<feature type="domain" description="GGDEF" evidence="6">
    <location>
        <begin position="381"/>
        <end position="514"/>
    </location>
</feature>
<dbReference type="EMBL" id="CP020465">
    <property type="protein sequence ID" value="ASP47175.1"/>
    <property type="molecule type" value="Genomic_DNA"/>
</dbReference>
<gene>
    <name evidence="7" type="ORF">B5D82_04995</name>
</gene>
<evidence type="ECO:0000256" key="1">
    <source>
        <dbReference type="ARBA" id="ARBA00001946"/>
    </source>
</evidence>
<dbReference type="InterPro" id="IPR035965">
    <property type="entry name" value="PAS-like_dom_sf"/>
</dbReference>
<organism evidence="7 8">
    <name type="scientific">Cognaticolwellia beringensis</name>
    <dbReference type="NCBI Taxonomy" id="1967665"/>
    <lineage>
        <taxon>Bacteria</taxon>
        <taxon>Pseudomonadati</taxon>
        <taxon>Pseudomonadota</taxon>
        <taxon>Gammaproteobacteria</taxon>
        <taxon>Alteromonadales</taxon>
        <taxon>Colwelliaceae</taxon>
        <taxon>Cognaticolwellia</taxon>
    </lineage>
</organism>
<dbReference type="InterPro" id="IPR001633">
    <property type="entry name" value="EAL_dom"/>
</dbReference>
<dbReference type="PANTHER" id="PTHR44757:SF2">
    <property type="entry name" value="BIOFILM ARCHITECTURE MAINTENANCE PROTEIN MBAA"/>
    <property type="match status" value="1"/>
</dbReference>
<dbReference type="Gene3D" id="3.30.450.20">
    <property type="entry name" value="PAS domain"/>
    <property type="match status" value="1"/>
</dbReference>
<proteinExistence type="predicted"/>
<dbReference type="PROSITE" id="PS50883">
    <property type="entry name" value="EAL"/>
    <property type="match status" value="1"/>
</dbReference>
<dbReference type="InterPro" id="IPR000700">
    <property type="entry name" value="PAS-assoc_C"/>
</dbReference>
<evidence type="ECO:0008006" key="9">
    <source>
        <dbReference type="Google" id="ProtNLM"/>
    </source>
</evidence>
<dbReference type="NCBIfam" id="TIGR00254">
    <property type="entry name" value="GGDEF"/>
    <property type="match status" value="1"/>
</dbReference>
<dbReference type="CDD" id="cd00130">
    <property type="entry name" value="PAS"/>
    <property type="match status" value="1"/>
</dbReference>
<dbReference type="InterPro" id="IPR013655">
    <property type="entry name" value="PAS_fold_3"/>
</dbReference>
<dbReference type="CDD" id="cd01948">
    <property type="entry name" value="EAL"/>
    <property type="match status" value="1"/>
</dbReference>
<evidence type="ECO:0000313" key="8">
    <source>
        <dbReference type="Proteomes" id="UP000202259"/>
    </source>
</evidence>
<dbReference type="Pfam" id="PF00990">
    <property type="entry name" value="GGDEF"/>
    <property type="match status" value="1"/>
</dbReference>
<dbReference type="KEGG" id="cber:B5D82_04995"/>